<feature type="transmembrane region" description="Helical" evidence="1">
    <location>
        <begin position="6"/>
        <end position="23"/>
    </location>
</feature>
<proteinExistence type="predicted"/>
<dbReference type="Proteomes" id="UP000479114">
    <property type="component" value="Chromosome"/>
</dbReference>
<keyword evidence="1" id="KW-1133">Transmembrane helix</keyword>
<feature type="transmembrane region" description="Helical" evidence="1">
    <location>
        <begin position="70"/>
        <end position="90"/>
    </location>
</feature>
<reference evidence="2 3" key="1">
    <citation type="submission" date="2020-02" db="EMBL/GenBank/DDBJ databases">
        <title>Paenibacillus sp. nov., isolated from rhizosphere soil of tomato.</title>
        <authorList>
            <person name="Weon H.-Y."/>
            <person name="Lee S.A."/>
        </authorList>
    </citation>
    <scope>NUCLEOTIDE SEQUENCE [LARGE SCALE GENOMIC DNA]</scope>
    <source>
        <strain evidence="2 3">14171R-81</strain>
    </source>
</reference>
<keyword evidence="1" id="KW-0472">Membrane</keyword>
<dbReference type="RefSeq" id="WP_162638302.1">
    <property type="nucleotide sequence ID" value="NZ_CP048286.1"/>
</dbReference>
<feature type="transmembrane region" description="Helical" evidence="1">
    <location>
        <begin position="28"/>
        <end position="50"/>
    </location>
</feature>
<feature type="transmembrane region" description="Helical" evidence="1">
    <location>
        <begin position="155"/>
        <end position="174"/>
    </location>
</feature>
<accession>A0A6C0NVG4</accession>
<organism evidence="2 3">
    <name type="scientific">Paenibacillus rhizovicinus</name>
    <dbReference type="NCBI Taxonomy" id="2704463"/>
    <lineage>
        <taxon>Bacteria</taxon>
        <taxon>Bacillati</taxon>
        <taxon>Bacillota</taxon>
        <taxon>Bacilli</taxon>
        <taxon>Bacillales</taxon>
        <taxon>Paenibacillaceae</taxon>
        <taxon>Paenibacillus</taxon>
    </lineage>
</organism>
<protein>
    <submittedName>
        <fullName evidence="2">Uncharacterized protein</fullName>
    </submittedName>
</protein>
<sequence>MPNYMPYLLLAAASLFILTGILIRERRFYVLVIHLSFAGMIYIFEVFNLVVFQAYEYSPGIVRDKYLDSMIGSTVSNFMTVPALALLIAYYQLRWKWIFAGAFTLGGVDLLFVHLQIYTHHWWSSSYTVITLLAFFWMCRTWIRSVRHGKTLIPYITFLMYSFCVADSVFFLFLLSGWRRFQLGLYRNPLRDDVMLTVIVAFCVAFILVNAIYWTNKRSYLMMGFTCILIGQYALYRTGHLSLYVSPWLYSTAYAAALLLISFICIAGLRALRGNSRYPDPDQ</sequence>
<feature type="transmembrane region" description="Helical" evidence="1">
    <location>
        <begin position="248"/>
        <end position="269"/>
    </location>
</feature>
<dbReference type="KEGG" id="prz:GZH47_02015"/>
<dbReference type="EMBL" id="CP048286">
    <property type="protein sequence ID" value="QHW29733.1"/>
    <property type="molecule type" value="Genomic_DNA"/>
</dbReference>
<evidence type="ECO:0000313" key="3">
    <source>
        <dbReference type="Proteomes" id="UP000479114"/>
    </source>
</evidence>
<evidence type="ECO:0000256" key="1">
    <source>
        <dbReference type="SAM" id="Phobius"/>
    </source>
</evidence>
<feature type="transmembrane region" description="Helical" evidence="1">
    <location>
        <begin position="220"/>
        <end position="236"/>
    </location>
</feature>
<gene>
    <name evidence="2" type="ORF">GZH47_02015</name>
</gene>
<name>A0A6C0NVG4_9BACL</name>
<keyword evidence="1" id="KW-0812">Transmembrane</keyword>
<feature type="transmembrane region" description="Helical" evidence="1">
    <location>
        <begin position="124"/>
        <end position="143"/>
    </location>
</feature>
<keyword evidence="3" id="KW-1185">Reference proteome</keyword>
<feature type="transmembrane region" description="Helical" evidence="1">
    <location>
        <begin position="194"/>
        <end position="213"/>
    </location>
</feature>
<evidence type="ECO:0000313" key="2">
    <source>
        <dbReference type="EMBL" id="QHW29733.1"/>
    </source>
</evidence>
<feature type="transmembrane region" description="Helical" evidence="1">
    <location>
        <begin position="97"/>
        <end position="118"/>
    </location>
</feature>
<dbReference type="AlphaFoldDB" id="A0A6C0NVG4"/>